<dbReference type="NCBIfam" id="TIGR03182">
    <property type="entry name" value="PDH_E1_alph_y"/>
    <property type="match status" value="1"/>
</dbReference>
<comment type="caution">
    <text evidence="13">The sequence shown here is derived from an EMBL/GenBank/DDBJ whole genome shotgun (WGS) entry which is preliminary data.</text>
</comment>
<evidence type="ECO:0000256" key="4">
    <source>
        <dbReference type="ARBA" id="ARBA00014159"/>
    </source>
</evidence>
<evidence type="ECO:0000256" key="10">
    <source>
        <dbReference type="RuleBase" id="RU361139"/>
    </source>
</evidence>
<reference evidence="13" key="1">
    <citation type="journal article" date="2014" name="Int. J. Syst. Evol. Microbiol.">
        <title>Complete genome sequence of Corynebacterium casei LMG S-19264T (=DSM 44701T), isolated from a smear-ripened cheese.</title>
        <authorList>
            <consortium name="US DOE Joint Genome Institute (JGI-PGF)"/>
            <person name="Walter F."/>
            <person name="Albersmeier A."/>
            <person name="Kalinowski J."/>
            <person name="Ruckert C."/>
        </authorList>
    </citation>
    <scope>NUCLEOTIDE SEQUENCE</scope>
    <source>
        <strain evidence="13">VKM B-1606</strain>
    </source>
</reference>
<dbReference type="CDD" id="cd02000">
    <property type="entry name" value="TPP_E1_PDC_ADC_BCADC"/>
    <property type="match status" value="1"/>
</dbReference>
<evidence type="ECO:0000256" key="1">
    <source>
        <dbReference type="ARBA" id="ARBA00001964"/>
    </source>
</evidence>
<evidence type="ECO:0000256" key="5">
    <source>
        <dbReference type="ARBA" id="ARBA00023002"/>
    </source>
</evidence>
<dbReference type="InterPro" id="IPR029061">
    <property type="entry name" value="THDP-binding"/>
</dbReference>
<evidence type="ECO:0000256" key="2">
    <source>
        <dbReference type="ARBA" id="ARBA00011870"/>
    </source>
</evidence>
<dbReference type="EC" id="1.2.4.1" evidence="3 10"/>
<feature type="region of interest" description="Disordered" evidence="11">
    <location>
        <begin position="39"/>
        <end position="81"/>
    </location>
</feature>
<gene>
    <name evidence="13" type="primary">pdhA2</name>
    <name evidence="10" type="synonym">pdhA</name>
    <name evidence="13" type="ORF">GCM10008170_13170</name>
</gene>
<evidence type="ECO:0000256" key="8">
    <source>
        <dbReference type="ARBA" id="ARBA00025211"/>
    </source>
</evidence>
<evidence type="ECO:0000256" key="6">
    <source>
        <dbReference type="ARBA" id="ARBA00023052"/>
    </source>
</evidence>
<dbReference type="SUPFAM" id="SSF52518">
    <property type="entry name" value="Thiamin diphosphate-binding fold (THDP-binding)"/>
    <property type="match status" value="1"/>
</dbReference>
<feature type="domain" description="Dehydrogenase E1 component" evidence="12">
    <location>
        <begin position="95"/>
        <end position="392"/>
    </location>
</feature>
<feature type="compositionally biased region" description="Polar residues" evidence="11">
    <location>
        <begin position="67"/>
        <end position="79"/>
    </location>
</feature>
<accession>A0A9W6ISC0</accession>
<evidence type="ECO:0000256" key="11">
    <source>
        <dbReference type="SAM" id="MobiDB-lite"/>
    </source>
</evidence>
<reference evidence="13" key="2">
    <citation type="submission" date="2023-01" db="EMBL/GenBank/DDBJ databases">
        <authorList>
            <person name="Sun Q."/>
            <person name="Evtushenko L."/>
        </authorList>
    </citation>
    <scope>NUCLEOTIDE SEQUENCE</scope>
    <source>
        <strain evidence="13">VKM B-1606</strain>
    </source>
</reference>
<keyword evidence="6 10" id="KW-0786">Thiamine pyrophosphate</keyword>
<evidence type="ECO:0000256" key="3">
    <source>
        <dbReference type="ARBA" id="ARBA00012281"/>
    </source>
</evidence>
<dbReference type="InterPro" id="IPR050642">
    <property type="entry name" value="PDH_E1_Alpha_Subunit"/>
</dbReference>
<dbReference type="Proteomes" id="UP001143400">
    <property type="component" value="Unassembled WGS sequence"/>
</dbReference>
<dbReference type="PANTHER" id="PTHR11516:SF60">
    <property type="entry name" value="PYRUVATE DEHYDROGENASE E1 COMPONENT SUBUNIT ALPHA"/>
    <property type="match status" value="1"/>
</dbReference>
<organism evidence="13 14">
    <name type="scientific">Methylopila capsulata</name>
    <dbReference type="NCBI Taxonomy" id="61654"/>
    <lineage>
        <taxon>Bacteria</taxon>
        <taxon>Pseudomonadati</taxon>
        <taxon>Pseudomonadota</taxon>
        <taxon>Alphaproteobacteria</taxon>
        <taxon>Hyphomicrobiales</taxon>
        <taxon>Methylopilaceae</taxon>
        <taxon>Methylopila</taxon>
    </lineage>
</organism>
<keyword evidence="5 10" id="KW-0560">Oxidoreductase</keyword>
<dbReference type="InterPro" id="IPR017597">
    <property type="entry name" value="Pyrv_DH_E1_asu_subgrp-y"/>
</dbReference>
<evidence type="ECO:0000256" key="9">
    <source>
        <dbReference type="ARBA" id="ARBA00051231"/>
    </source>
</evidence>
<dbReference type="GO" id="GO:0006086">
    <property type="term" value="P:pyruvate decarboxylation to acetyl-CoA"/>
    <property type="evidence" value="ECO:0007669"/>
    <property type="project" value="InterPro"/>
</dbReference>
<dbReference type="Gene3D" id="3.40.50.970">
    <property type="match status" value="1"/>
</dbReference>
<protein>
    <recommendedName>
        <fullName evidence="4 10">Pyruvate dehydrogenase E1 component subunit alpha</fullName>
        <ecNumber evidence="3 10">1.2.4.1</ecNumber>
    </recommendedName>
</protein>
<dbReference type="Pfam" id="PF00676">
    <property type="entry name" value="E1_dh"/>
    <property type="match status" value="1"/>
</dbReference>
<keyword evidence="7 10" id="KW-0670">Pyruvate</keyword>
<evidence type="ECO:0000313" key="13">
    <source>
        <dbReference type="EMBL" id="GLK55298.1"/>
    </source>
</evidence>
<dbReference type="AlphaFoldDB" id="A0A9W6ISC0"/>
<proteinExistence type="predicted"/>
<comment type="cofactor">
    <cofactor evidence="1 10">
        <name>thiamine diphosphate</name>
        <dbReference type="ChEBI" id="CHEBI:58937"/>
    </cofactor>
</comment>
<dbReference type="FunFam" id="3.40.50.970:FF:000013">
    <property type="entry name" value="Pyruvate dehydrogenase E1 component subunit alpha"/>
    <property type="match status" value="1"/>
</dbReference>
<evidence type="ECO:0000313" key="14">
    <source>
        <dbReference type="Proteomes" id="UP001143400"/>
    </source>
</evidence>
<sequence length="401" mass="43345">MHPGTYVPSDLGVGSICLKVALGFRLKEAQLRGTSMAVSAAKAAPSTRSDSSAPKSAARGGRKATAPKTSAKTDATSSDGALEFTKEQELHAHREMLLIRRFEEKAGQLYGMGLIGGFCHLYIGQEAVVIGMQMAVEPGDQVITGYRDHGHMLACEMDPKGVMAELTGRRGGYSKGKGGSMHMFSVEKQFYGGHGIVGAQVSLGTGLAFANRYKKNGRVSLVYFGDGASNQGQVYESFNMAKLWKLPVVYVIENNKYGMGTSVERASSNTNLSQRGASFDIPGEQVDGMDVRAVKAAGARAIAHARGGKGPYILEMVTYRYRGHSMSDPAKYRSKDEVQKMRETHDPIEQVRARLIKAGLATEDELKAVDKEVREIVAAAAEFATNDPEPDPSELWTDILR</sequence>
<comment type="catalytic activity">
    <reaction evidence="9 10">
        <text>N(6)-[(R)-lipoyl]-L-lysyl-[protein] + pyruvate + H(+) = N(6)-[(R)-S(8)-acetyldihydrolipoyl]-L-lysyl-[protein] + CO2</text>
        <dbReference type="Rhea" id="RHEA:19189"/>
        <dbReference type="Rhea" id="RHEA-COMP:10474"/>
        <dbReference type="Rhea" id="RHEA-COMP:10478"/>
        <dbReference type="ChEBI" id="CHEBI:15361"/>
        <dbReference type="ChEBI" id="CHEBI:15378"/>
        <dbReference type="ChEBI" id="CHEBI:16526"/>
        <dbReference type="ChEBI" id="CHEBI:83099"/>
        <dbReference type="ChEBI" id="CHEBI:83111"/>
        <dbReference type="EC" id="1.2.4.1"/>
    </reaction>
</comment>
<dbReference type="PANTHER" id="PTHR11516">
    <property type="entry name" value="PYRUVATE DEHYDROGENASE E1 COMPONENT, ALPHA SUBUNIT BACTERIAL AND ORGANELLAR"/>
    <property type="match status" value="1"/>
</dbReference>
<dbReference type="EMBL" id="BSFF01000002">
    <property type="protein sequence ID" value="GLK55298.1"/>
    <property type="molecule type" value="Genomic_DNA"/>
</dbReference>
<evidence type="ECO:0000259" key="12">
    <source>
        <dbReference type="Pfam" id="PF00676"/>
    </source>
</evidence>
<comment type="function">
    <text evidence="8">The pyruvate dehydrogenase complex catalyzes the overall conversion of pyruvate to acetyl-CoA and CO(2). It contains multiple copies of three enzymatic components: pyruvate dehydrogenase (E1), dihydrolipoamide acetyltransferase (E2) and lipoamide dehydrogenase (E3).</text>
</comment>
<name>A0A9W6ISC0_9HYPH</name>
<dbReference type="InterPro" id="IPR001017">
    <property type="entry name" value="DH_E1"/>
</dbReference>
<evidence type="ECO:0000256" key="7">
    <source>
        <dbReference type="ARBA" id="ARBA00023317"/>
    </source>
</evidence>
<dbReference type="GO" id="GO:0004739">
    <property type="term" value="F:pyruvate dehydrogenase (acetyl-transferring) activity"/>
    <property type="evidence" value="ECO:0007669"/>
    <property type="project" value="UniProtKB-UniRule"/>
</dbReference>
<comment type="subunit">
    <text evidence="2 10">Heterodimer of an alpha and a beta chain.</text>
</comment>